<dbReference type="SMART" id="SM00208">
    <property type="entry name" value="TNFR"/>
    <property type="match status" value="3"/>
</dbReference>
<dbReference type="Proteomes" id="UP000007799">
    <property type="component" value="Unassembled WGS sequence"/>
</dbReference>
<dbReference type="GO" id="GO:0016020">
    <property type="term" value="C:membrane"/>
    <property type="evidence" value="ECO:0007669"/>
    <property type="project" value="UniProtKB-SubCell"/>
</dbReference>
<dbReference type="InParanoid" id="F2ULP9"/>
<evidence type="ECO:0000256" key="1">
    <source>
        <dbReference type="ARBA" id="ARBA00004370"/>
    </source>
</evidence>
<evidence type="ECO:0000256" key="2">
    <source>
        <dbReference type="ARBA" id="ARBA00022737"/>
    </source>
</evidence>
<evidence type="ECO:0000313" key="10">
    <source>
        <dbReference type="Proteomes" id="UP000007799"/>
    </source>
</evidence>
<proteinExistence type="predicted"/>
<reference evidence="9" key="1">
    <citation type="submission" date="2009-08" db="EMBL/GenBank/DDBJ databases">
        <title>Annotation of Salpingoeca rosetta.</title>
        <authorList>
            <consortium name="The Broad Institute Genome Sequencing Platform"/>
            <person name="Russ C."/>
            <person name="Cuomo C."/>
            <person name="Burger G."/>
            <person name="Gray M.W."/>
            <person name="Holland P.W.H."/>
            <person name="King N."/>
            <person name="Lang F.B.F."/>
            <person name="Roger A.J."/>
            <person name="Ruiz-Trillo I."/>
            <person name="Young S.K."/>
            <person name="Zeng Q."/>
            <person name="Gargeya S."/>
            <person name="Alvarado L."/>
            <person name="Berlin A."/>
            <person name="Chapman S.B."/>
            <person name="Chen Z."/>
            <person name="Freedman E."/>
            <person name="Gellesch M."/>
            <person name="Goldberg J."/>
            <person name="Griggs A."/>
            <person name="Gujja S."/>
            <person name="Heilman E."/>
            <person name="Heiman D."/>
            <person name="Howarth C."/>
            <person name="Mehta T."/>
            <person name="Neiman D."/>
            <person name="Pearson M."/>
            <person name="Roberts A."/>
            <person name="Saif S."/>
            <person name="Shea T."/>
            <person name="Shenoy N."/>
            <person name="Sisk P."/>
            <person name="Stolte C."/>
            <person name="Sykes S."/>
            <person name="White J."/>
            <person name="Yandava C."/>
            <person name="Haas B."/>
            <person name="Nusbaum C."/>
            <person name="Birren B."/>
        </authorList>
    </citation>
    <scope>NUCLEOTIDE SEQUENCE [LARGE SCALE GENOMIC DNA]</scope>
    <source>
        <strain evidence="9">ATCC 50818</strain>
    </source>
</reference>
<keyword evidence="10" id="KW-1185">Reference proteome</keyword>
<dbReference type="RefSeq" id="XP_004989724.1">
    <property type="nucleotide sequence ID" value="XM_004989667.1"/>
</dbReference>
<dbReference type="EMBL" id="GL832981">
    <property type="protein sequence ID" value="EGD78048.1"/>
    <property type="molecule type" value="Genomic_DNA"/>
</dbReference>
<comment type="caution">
    <text evidence="7">Lacks conserved residue(s) required for the propagation of feature annotation.</text>
</comment>
<feature type="disulfide bond" evidence="7">
    <location>
        <begin position="387"/>
        <end position="405"/>
    </location>
</feature>
<dbReference type="Gene3D" id="2.10.50.10">
    <property type="entry name" value="Tumor Necrosis Factor Receptor, subunit A, domain 2"/>
    <property type="match status" value="2"/>
</dbReference>
<comment type="subcellular location">
    <subcellularLocation>
        <location evidence="1">Membrane</location>
    </subcellularLocation>
</comment>
<keyword evidence="4 7" id="KW-1015">Disulfide bond</keyword>
<evidence type="ECO:0000259" key="8">
    <source>
        <dbReference type="PROSITE" id="PS50050"/>
    </source>
</evidence>
<dbReference type="AlphaFoldDB" id="F2ULP9"/>
<evidence type="ECO:0000256" key="7">
    <source>
        <dbReference type="PROSITE-ProRule" id="PRU00206"/>
    </source>
</evidence>
<accession>F2ULP9</accession>
<gene>
    <name evidence="9" type="ORF">PTSG_08926</name>
</gene>
<name>F2ULP9_SALR5</name>
<keyword evidence="6" id="KW-0325">Glycoprotein</keyword>
<dbReference type="InterPro" id="IPR052491">
    <property type="entry name" value="TNFRSF10"/>
</dbReference>
<feature type="domain" description="TNFR-Cys" evidence="8">
    <location>
        <begin position="362"/>
        <end position="405"/>
    </location>
</feature>
<keyword evidence="2" id="KW-0677">Repeat</keyword>
<evidence type="ECO:0000256" key="4">
    <source>
        <dbReference type="ARBA" id="ARBA00023157"/>
    </source>
</evidence>
<keyword evidence="5" id="KW-0675">Receptor</keyword>
<dbReference type="PANTHER" id="PTHR46330:SF6">
    <property type="entry name" value="HEMATOPOIETIC DEATH RECEPTOR-RELATED"/>
    <property type="match status" value="1"/>
</dbReference>
<dbReference type="PROSITE" id="PS50050">
    <property type="entry name" value="TNFR_NGFR_2"/>
    <property type="match status" value="1"/>
</dbReference>
<feature type="repeat" description="TNFR-Cys" evidence="7">
    <location>
        <begin position="362"/>
        <end position="405"/>
    </location>
</feature>
<evidence type="ECO:0000256" key="3">
    <source>
        <dbReference type="ARBA" id="ARBA00023136"/>
    </source>
</evidence>
<sequence length="788" mass="86197">MCTWASTSCSASFDVVCSPWTECKPGQKESVSGNAYQPLPDRASCFPTSVCEEPFIETILPTLTTDRLCSCDTLTCNKLVTQLFEEMVCADPTDEQLDVVLDVCCSGQGEDGICDTICQMDAYEARRSCPGCTDTCECSAGFILVYDADSADCRPCDGVTEFSPSIGGSKCEPIEECECGQEEVSAPTRSSDRVCRDCSAGTIDSDSDGSTGSHDSCSSFTCCAGTHHHHDSDPARPRARTSQSARSGFEEMQAMTLLISDRICDECPERKYKAVSGQGVPCLPVTTTYDAGEEETAEPTPTSDRVCSQCELGATFKPVDGQAESCRPVTQCGPDEEEIRFVNPRASATASASTFPRMAVSKCEFGTFQSQAPTLDSDRECTECSECPSGRFEIRACSALEHVQCAGCSACPPNTYILHACDSENDVSCQQCSTCSDEQYQRAMHRHQRHRVHDARLQPVDGVRAHRLCHLITKCDPGKQRMRAFTPTSDAKCEPCPIGTTDHDRNPLSACQPCPYGHYVPAGYPGSCEQFLCPAGTADLDRNASTRRARRARLALTLPRSLAQRDCTTVAECDLGYEEMVRPAMRPTIFTDRQCHRCIEGLFYRDSNTDFSTRHRPRVPDGPHVPQQQHVHLVPAHAHDREPQASARRGRSACSTMYELVSASLVNDRECQRVRSREDTEYERRSLRGSHRACVPAYSVSLVFDAKFNVLAGRQSRRGAFEPALGSIIATVASLNEDFTARLFNRSVSGDVTVMGSTASPCEADVSWTTRPFGCTGQQQHPSSLHTL</sequence>
<evidence type="ECO:0000256" key="5">
    <source>
        <dbReference type="ARBA" id="ARBA00023170"/>
    </source>
</evidence>
<keyword evidence="3" id="KW-0472">Membrane</keyword>
<feature type="disulfide bond" evidence="7">
    <location>
        <begin position="384"/>
        <end position="397"/>
    </location>
</feature>
<evidence type="ECO:0000313" key="9">
    <source>
        <dbReference type="EMBL" id="EGD78048.1"/>
    </source>
</evidence>
<dbReference type="InterPro" id="IPR001368">
    <property type="entry name" value="TNFR/NGFR_Cys_rich_reg"/>
</dbReference>
<dbReference type="SUPFAM" id="SSF57586">
    <property type="entry name" value="TNF receptor-like"/>
    <property type="match status" value="1"/>
</dbReference>
<organism evidence="10">
    <name type="scientific">Salpingoeca rosetta (strain ATCC 50818 / BSB-021)</name>
    <dbReference type="NCBI Taxonomy" id="946362"/>
    <lineage>
        <taxon>Eukaryota</taxon>
        <taxon>Choanoflagellata</taxon>
        <taxon>Craspedida</taxon>
        <taxon>Salpingoecidae</taxon>
        <taxon>Salpingoeca</taxon>
    </lineage>
</organism>
<dbReference type="PANTHER" id="PTHR46330">
    <property type="entry name" value="TUMOR NECROSIS FACTOR RECEPTOR SUPERFAMILY MEMBER 10B"/>
    <property type="match status" value="1"/>
</dbReference>
<dbReference type="KEGG" id="sre:PTSG_08926"/>
<protein>
    <recommendedName>
        <fullName evidence="8">TNFR-Cys domain-containing protein</fullName>
    </recommendedName>
</protein>
<dbReference type="GeneID" id="16070453"/>
<evidence type="ECO:0000256" key="6">
    <source>
        <dbReference type="ARBA" id="ARBA00023180"/>
    </source>
</evidence>